<dbReference type="GO" id="GO:0006508">
    <property type="term" value="P:proteolysis"/>
    <property type="evidence" value="ECO:0007669"/>
    <property type="project" value="UniProtKB-KW"/>
</dbReference>
<dbReference type="EMBL" id="NHZQ01000251">
    <property type="protein sequence ID" value="PSK45379.1"/>
    <property type="molecule type" value="Genomic_DNA"/>
</dbReference>
<evidence type="ECO:0000256" key="8">
    <source>
        <dbReference type="ARBA" id="ARBA00022801"/>
    </source>
</evidence>
<dbReference type="SMART" id="SM00631">
    <property type="entry name" value="Zn_pept"/>
    <property type="match status" value="1"/>
</dbReference>
<keyword evidence="7 14" id="KW-0732">Signal</keyword>
<feature type="chain" id="PRO_5015115243" description="Peptidase M14 domain-containing protein" evidence="14">
    <location>
        <begin position="21"/>
        <end position="429"/>
    </location>
</feature>
<evidence type="ECO:0000256" key="11">
    <source>
        <dbReference type="ARBA" id="ARBA00023049"/>
    </source>
</evidence>
<evidence type="ECO:0000256" key="2">
    <source>
        <dbReference type="ARBA" id="ARBA00003091"/>
    </source>
</evidence>
<evidence type="ECO:0000259" key="15">
    <source>
        <dbReference type="PROSITE" id="PS52035"/>
    </source>
</evidence>
<evidence type="ECO:0000256" key="9">
    <source>
        <dbReference type="ARBA" id="ARBA00022833"/>
    </source>
</evidence>
<evidence type="ECO:0000256" key="5">
    <source>
        <dbReference type="ARBA" id="ARBA00022525"/>
    </source>
</evidence>
<dbReference type="Gene3D" id="3.40.630.10">
    <property type="entry name" value="Zn peptidases"/>
    <property type="match status" value="1"/>
</dbReference>
<dbReference type="SUPFAM" id="SSF53187">
    <property type="entry name" value="Zn-dependent exopeptidases"/>
    <property type="match status" value="1"/>
</dbReference>
<comment type="function">
    <text evidence="2">Extracellular metalloprotease that contributes to pathogenicity.</text>
</comment>
<protein>
    <recommendedName>
        <fullName evidence="15">Peptidase M14 domain-containing protein</fullName>
    </recommendedName>
</protein>
<comment type="similarity">
    <text evidence="4 13">Belongs to the peptidase M14 family.</text>
</comment>
<keyword evidence="9" id="KW-0862">Zinc</keyword>
<evidence type="ECO:0000256" key="7">
    <source>
        <dbReference type="ARBA" id="ARBA00022729"/>
    </source>
</evidence>
<feature type="signal peptide" evidence="14">
    <location>
        <begin position="1"/>
        <end position="20"/>
    </location>
</feature>
<evidence type="ECO:0000256" key="13">
    <source>
        <dbReference type="PROSITE-ProRule" id="PRU01379"/>
    </source>
</evidence>
<feature type="active site" description="Proton donor/acceptor" evidence="13">
    <location>
        <position position="384"/>
    </location>
</feature>
<dbReference type="Proteomes" id="UP000243723">
    <property type="component" value="Unassembled WGS sequence"/>
</dbReference>
<evidence type="ECO:0000313" key="17">
    <source>
        <dbReference type="Proteomes" id="UP000243723"/>
    </source>
</evidence>
<dbReference type="PROSITE" id="PS52035">
    <property type="entry name" value="PEPTIDASE_M14"/>
    <property type="match status" value="1"/>
</dbReference>
<accession>A0A2P7ZAY8</accession>
<dbReference type="CDD" id="cd03860">
    <property type="entry name" value="M14_CP_A-B_like"/>
    <property type="match status" value="1"/>
</dbReference>
<name>A0A2P7ZAY8_9PEZI</name>
<keyword evidence="10" id="KW-0843">Virulence</keyword>
<sequence length="429" mass="48162">MKFPATSLLLATLASCGTLATSSNKVSYDGWQVLRVKAHDGLAKLHDKLSSISFDDWGEEAKHLDIALSPEALPAFEKLNLDYECMHQNLGQSIAAESEVKNVYKRQVDDLAWFDSYHPFADHQAYWDDLQRAYPNSEKISSGTSYEGRDIFGLHLWGSSGPGKPAVLWHGTVHAREWISNMVVEYLTLQLINAYKANDTLVRSLLDRYDFYILPFVNPDGFVYSQEVERLWRKNRQPGGGNSTCFGRDINRQWPFQWNANPLGASPNPCSQTYRGDSPSDGPESQGLVAFVNNLRDTVGIKLFIDWHSYGQYIMFPYGYNCTVIPEEAGELTNMAALTSTAIRDVNGVTFTYGPACPVLYPTTGGSRDYVYAEGKADWSYTIELRDTGTFGFVLPPEQIRPAAEEQWQGQRVMLSLLDEFFFDGEGPA</sequence>
<comment type="cofactor">
    <cofactor evidence="1">
        <name>Zn(2+)</name>
        <dbReference type="ChEBI" id="CHEBI:29105"/>
    </cofactor>
</comment>
<comment type="subcellular location">
    <subcellularLocation>
        <location evidence="3">Secreted</location>
    </subcellularLocation>
</comment>
<dbReference type="InterPro" id="IPR000834">
    <property type="entry name" value="Peptidase_M14"/>
</dbReference>
<feature type="domain" description="Peptidase M14" evidence="15">
    <location>
        <begin position="116"/>
        <end position="418"/>
    </location>
</feature>
<comment type="caution">
    <text evidence="16">The sequence shown here is derived from an EMBL/GenBank/DDBJ whole genome shotgun (WGS) entry which is preliminary data.</text>
</comment>
<dbReference type="GO" id="GO:0008270">
    <property type="term" value="F:zinc ion binding"/>
    <property type="evidence" value="ECO:0007669"/>
    <property type="project" value="InterPro"/>
</dbReference>
<evidence type="ECO:0000313" key="16">
    <source>
        <dbReference type="EMBL" id="PSK45379.1"/>
    </source>
</evidence>
<dbReference type="AlphaFoldDB" id="A0A2P7ZAY8"/>
<evidence type="ECO:0000256" key="4">
    <source>
        <dbReference type="ARBA" id="ARBA00005988"/>
    </source>
</evidence>
<evidence type="ECO:0000256" key="6">
    <source>
        <dbReference type="ARBA" id="ARBA00022670"/>
    </source>
</evidence>
<dbReference type="FunFam" id="3.40.630.10:FF:000165">
    <property type="entry name" value="Glucan 1,4-alpha-glucosidase, putative"/>
    <property type="match status" value="1"/>
</dbReference>
<evidence type="ECO:0000256" key="12">
    <source>
        <dbReference type="ARBA" id="ARBA00023145"/>
    </source>
</evidence>
<dbReference type="PANTHER" id="PTHR11705:SF143">
    <property type="entry name" value="SLL0236 PROTEIN"/>
    <property type="match status" value="1"/>
</dbReference>
<evidence type="ECO:0000256" key="1">
    <source>
        <dbReference type="ARBA" id="ARBA00001947"/>
    </source>
</evidence>
<organism evidence="16 17">
    <name type="scientific">Elsinoe australis</name>
    <dbReference type="NCBI Taxonomy" id="40998"/>
    <lineage>
        <taxon>Eukaryota</taxon>
        <taxon>Fungi</taxon>
        <taxon>Dikarya</taxon>
        <taxon>Ascomycota</taxon>
        <taxon>Pezizomycotina</taxon>
        <taxon>Dothideomycetes</taxon>
        <taxon>Dothideomycetidae</taxon>
        <taxon>Myriangiales</taxon>
        <taxon>Elsinoaceae</taxon>
        <taxon>Elsinoe</taxon>
    </lineage>
</organism>
<keyword evidence="6" id="KW-0645">Protease</keyword>
<dbReference type="GO" id="GO:0005576">
    <property type="term" value="C:extracellular region"/>
    <property type="evidence" value="ECO:0007669"/>
    <property type="project" value="UniProtKB-SubCell"/>
</dbReference>
<keyword evidence="11" id="KW-0482">Metalloprotease</keyword>
<keyword evidence="17" id="KW-1185">Reference proteome</keyword>
<dbReference type="Pfam" id="PF00246">
    <property type="entry name" value="Peptidase_M14"/>
    <property type="match status" value="1"/>
</dbReference>
<keyword evidence="12" id="KW-0865">Zymogen</keyword>
<proteinExistence type="inferred from homology"/>
<keyword evidence="5" id="KW-0964">Secreted</keyword>
<dbReference type="OrthoDB" id="3626597at2759"/>
<evidence type="ECO:0000256" key="3">
    <source>
        <dbReference type="ARBA" id="ARBA00004613"/>
    </source>
</evidence>
<dbReference type="SUPFAM" id="SSF54897">
    <property type="entry name" value="Protease propeptides/inhibitors"/>
    <property type="match status" value="1"/>
</dbReference>
<dbReference type="PROSITE" id="PS51257">
    <property type="entry name" value="PROKAR_LIPOPROTEIN"/>
    <property type="match status" value="1"/>
</dbReference>
<dbReference type="STRING" id="40998.A0A2P7ZAY8"/>
<evidence type="ECO:0000256" key="10">
    <source>
        <dbReference type="ARBA" id="ARBA00023026"/>
    </source>
</evidence>
<gene>
    <name evidence="16" type="ORF">B9Z65_2519</name>
</gene>
<dbReference type="GO" id="GO:0004181">
    <property type="term" value="F:metallocarboxypeptidase activity"/>
    <property type="evidence" value="ECO:0007669"/>
    <property type="project" value="InterPro"/>
</dbReference>
<dbReference type="PANTHER" id="PTHR11705">
    <property type="entry name" value="PROTEASE FAMILY M14 CARBOXYPEPTIDASE A,B"/>
    <property type="match status" value="1"/>
</dbReference>
<keyword evidence="8" id="KW-0378">Hydrolase</keyword>
<evidence type="ECO:0000256" key="14">
    <source>
        <dbReference type="SAM" id="SignalP"/>
    </source>
</evidence>
<dbReference type="PRINTS" id="PR00765">
    <property type="entry name" value="CRBOXYPTASEA"/>
</dbReference>
<reference evidence="16 17" key="1">
    <citation type="submission" date="2017-05" db="EMBL/GenBank/DDBJ databases">
        <title>Draft genome sequence of Elsinoe australis.</title>
        <authorList>
            <person name="Cheng Q."/>
        </authorList>
    </citation>
    <scope>NUCLEOTIDE SEQUENCE [LARGE SCALE GENOMIC DNA]</scope>
    <source>
        <strain evidence="16 17">NL1</strain>
    </source>
</reference>